<feature type="chain" id="PRO_5012990465" description="Neocarzinostatin family protein" evidence="3">
    <location>
        <begin position="18"/>
        <end position="321"/>
    </location>
</feature>
<keyword evidence="2" id="KW-0472">Membrane</keyword>
<dbReference type="EMBL" id="OCNK01000003">
    <property type="protein sequence ID" value="SOE00456.1"/>
    <property type="molecule type" value="Genomic_DNA"/>
</dbReference>
<keyword evidence="2" id="KW-0812">Transmembrane</keyword>
<organism evidence="4 5">
    <name type="scientific">Blastococcus haudaquaticus</name>
    <dbReference type="NCBI Taxonomy" id="1938745"/>
    <lineage>
        <taxon>Bacteria</taxon>
        <taxon>Bacillati</taxon>
        <taxon>Actinomycetota</taxon>
        <taxon>Actinomycetes</taxon>
        <taxon>Geodermatophilales</taxon>
        <taxon>Geodermatophilaceae</taxon>
        <taxon>Blastococcus</taxon>
    </lineage>
</organism>
<evidence type="ECO:0000256" key="1">
    <source>
        <dbReference type="SAM" id="MobiDB-lite"/>
    </source>
</evidence>
<keyword evidence="2" id="KW-1133">Transmembrane helix</keyword>
<evidence type="ECO:0000256" key="3">
    <source>
        <dbReference type="SAM" id="SignalP"/>
    </source>
</evidence>
<protein>
    <recommendedName>
        <fullName evidence="6">Neocarzinostatin family protein</fullName>
    </recommendedName>
</protein>
<dbReference type="OrthoDB" id="5197578at2"/>
<feature type="transmembrane region" description="Helical" evidence="2">
    <location>
        <begin position="286"/>
        <end position="307"/>
    </location>
</feature>
<evidence type="ECO:0008006" key="6">
    <source>
        <dbReference type="Google" id="ProtNLM"/>
    </source>
</evidence>
<dbReference type="AlphaFoldDB" id="A0A286GZ19"/>
<feature type="compositionally biased region" description="Pro residues" evidence="1">
    <location>
        <begin position="161"/>
        <end position="173"/>
    </location>
</feature>
<feature type="compositionally biased region" description="Pro residues" evidence="1">
    <location>
        <begin position="128"/>
        <end position="137"/>
    </location>
</feature>
<sequence>MLLLLGAALASAAPAAAIDDPTRPDARVTHGPSCRPGGLVVEVVAGTVPYAVRLATTRTPAGEDEAQLAPGETVVLRTGDVAWGETIDGRLEFTAGDGSGTAFTDELEEYSFTRPTREDCDAVAQPTNPDPTPPPSAAPTAAPTETPDAGSDSGPGADPTPGTPSPTPTPSAEPRPSGSVSPSPADRSSEAPVRAVSPGGTVTVSAGGFLPGEEVSIQLHEGGEVLGTATAGRDGRVEAEIRIPDGAAAGRTTVSLVGAESAVVADVELRIAGADRVVATQDWRDLVPLTSAAVALVGTVSTLVSVLGQRGSRRRSPIRSA</sequence>
<evidence type="ECO:0000313" key="4">
    <source>
        <dbReference type="EMBL" id="SOE00456.1"/>
    </source>
</evidence>
<gene>
    <name evidence="4" type="ORF">SAMN06272739_2604</name>
</gene>
<evidence type="ECO:0000256" key="2">
    <source>
        <dbReference type="SAM" id="Phobius"/>
    </source>
</evidence>
<feature type="compositionally biased region" description="Low complexity" evidence="1">
    <location>
        <begin position="138"/>
        <end position="160"/>
    </location>
</feature>
<proteinExistence type="predicted"/>
<dbReference type="Proteomes" id="UP000219482">
    <property type="component" value="Unassembled WGS sequence"/>
</dbReference>
<keyword evidence="3" id="KW-0732">Signal</keyword>
<feature type="signal peptide" evidence="3">
    <location>
        <begin position="1"/>
        <end position="17"/>
    </location>
</feature>
<reference evidence="5" key="1">
    <citation type="submission" date="2017-09" db="EMBL/GenBank/DDBJ databases">
        <authorList>
            <person name="Varghese N."/>
            <person name="Submissions S."/>
        </authorList>
    </citation>
    <scope>NUCLEOTIDE SEQUENCE [LARGE SCALE GENOMIC DNA]</scope>
    <source>
        <strain evidence="5">DSM 44270</strain>
    </source>
</reference>
<evidence type="ECO:0000313" key="5">
    <source>
        <dbReference type="Proteomes" id="UP000219482"/>
    </source>
</evidence>
<name>A0A286GZ19_9ACTN</name>
<dbReference type="RefSeq" id="WP_143278463.1">
    <property type="nucleotide sequence ID" value="NZ_OCNK01000003.1"/>
</dbReference>
<feature type="region of interest" description="Disordered" evidence="1">
    <location>
        <begin position="113"/>
        <end position="207"/>
    </location>
</feature>
<accession>A0A286GZ19</accession>
<keyword evidence="5" id="KW-1185">Reference proteome</keyword>